<proteinExistence type="inferred from homology"/>
<comment type="similarity">
    <text evidence="1">Belongs to the short-chain dehydrogenases/reductases (SDR) family.</text>
</comment>
<dbReference type="PRINTS" id="PR00081">
    <property type="entry name" value="GDHRDH"/>
</dbReference>
<keyword evidence="3" id="KW-1185">Reference proteome</keyword>
<comment type="caution">
    <text evidence="2">The sequence shown here is derived from an EMBL/GenBank/DDBJ whole genome shotgun (WGS) entry which is preliminary data.</text>
</comment>
<dbReference type="InterPro" id="IPR036291">
    <property type="entry name" value="NAD(P)-bd_dom_sf"/>
</dbReference>
<dbReference type="InterPro" id="IPR002347">
    <property type="entry name" value="SDR_fam"/>
</dbReference>
<reference evidence="2 3" key="1">
    <citation type="submission" date="2018-07" db="EMBL/GenBank/DDBJ databases">
        <title>Diversity of Mesorhizobium strains in Brazil.</title>
        <authorList>
            <person name="Helene L.C.F."/>
            <person name="Dall'Agnol R."/>
            <person name="Delamuta J.R.M."/>
            <person name="Hungria M."/>
        </authorList>
    </citation>
    <scope>NUCLEOTIDE SEQUENCE [LARGE SCALE GENOMIC DNA]</scope>
    <source>
        <strain evidence="2 3">AC99b</strain>
    </source>
</reference>
<evidence type="ECO:0000313" key="2">
    <source>
        <dbReference type="EMBL" id="RAZ88936.1"/>
    </source>
</evidence>
<dbReference type="PANTHER" id="PTHR42760:SF129">
    <property type="entry name" value="OXIDOREDUCTASE"/>
    <property type="match status" value="1"/>
</dbReference>
<dbReference type="PROSITE" id="PS00061">
    <property type="entry name" value="ADH_SHORT"/>
    <property type="match status" value="1"/>
</dbReference>
<dbReference type="PRINTS" id="PR00080">
    <property type="entry name" value="SDRFAMILY"/>
</dbReference>
<protein>
    <submittedName>
        <fullName evidence="2">3-oxoacyl-ACP reductase</fullName>
    </submittedName>
</protein>
<accession>A0A330HJP5</accession>
<dbReference type="OrthoDB" id="9803333at2"/>
<dbReference type="FunFam" id="3.40.50.720:FF:000084">
    <property type="entry name" value="Short-chain dehydrogenase reductase"/>
    <property type="match status" value="1"/>
</dbReference>
<dbReference type="Pfam" id="PF13561">
    <property type="entry name" value="adh_short_C2"/>
    <property type="match status" value="1"/>
</dbReference>
<dbReference type="Proteomes" id="UP000251558">
    <property type="component" value="Unassembled WGS sequence"/>
</dbReference>
<dbReference type="CDD" id="cd05233">
    <property type="entry name" value="SDR_c"/>
    <property type="match status" value="1"/>
</dbReference>
<evidence type="ECO:0000256" key="1">
    <source>
        <dbReference type="ARBA" id="ARBA00006484"/>
    </source>
</evidence>
<dbReference type="SUPFAM" id="SSF51735">
    <property type="entry name" value="NAD(P)-binding Rossmann-fold domains"/>
    <property type="match status" value="1"/>
</dbReference>
<gene>
    <name evidence="2" type="ORF">DPM33_21140</name>
</gene>
<sequence>MQRRPNAVDLSGRVAVVTGGAQGIGLAVVRRLLSSGAAVAIWDVDQAAMSKAAAELASLGRVEAILCDQSQIEAVERAAAETELTLGPVNLLVNNAGIAGPAATVVDYDPAAWRQIIDIDLNGVFYCCKRLVPGMVARNYGRIVNISSVAGKEGNPNAAAYSAAKAGVLALTKSLGKELAGHDIAVNALTPSPARTRILEQLNEAQVAYMLGKVPRGRFVEVEEAAAMIVFMLSDENSFTTGATFDLSGGRTTY</sequence>
<dbReference type="InterPro" id="IPR020904">
    <property type="entry name" value="Sc_DH/Rdtase_CS"/>
</dbReference>
<organism evidence="2 3">
    <name type="scientific">Mesorhizobium hawassense</name>
    <dbReference type="NCBI Taxonomy" id="1209954"/>
    <lineage>
        <taxon>Bacteria</taxon>
        <taxon>Pseudomonadati</taxon>
        <taxon>Pseudomonadota</taxon>
        <taxon>Alphaproteobacteria</taxon>
        <taxon>Hyphomicrobiales</taxon>
        <taxon>Phyllobacteriaceae</taxon>
        <taxon>Mesorhizobium</taxon>
    </lineage>
</organism>
<dbReference type="PANTHER" id="PTHR42760">
    <property type="entry name" value="SHORT-CHAIN DEHYDROGENASES/REDUCTASES FAMILY MEMBER"/>
    <property type="match status" value="1"/>
</dbReference>
<evidence type="ECO:0000313" key="3">
    <source>
        <dbReference type="Proteomes" id="UP000251558"/>
    </source>
</evidence>
<dbReference type="AlphaFoldDB" id="A0A330HJP5"/>
<dbReference type="Gene3D" id="3.40.50.720">
    <property type="entry name" value="NAD(P)-binding Rossmann-like Domain"/>
    <property type="match status" value="1"/>
</dbReference>
<name>A0A330HJP5_9HYPH</name>
<dbReference type="RefSeq" id="WP_112099368.1">
    <property type="nucleotide sequence ID" value="NZ_QMBP01000010.1"/>
</dbReference>
<dbReference type="GO" id="GO:0030497">
    <property type="term" value="P:fatty acid elongation"/>
    <property type="evidence" value="ECO:0007669"/>
    <property type="project" value="TreeGrafter"/>
</dbReference>
<dbReference type="GO" id="GO:0016616">
    <property type="term" value="F:oxidoreductase activity, acting on the CH-OH group of donors, NAD or NADP as acceptor"/>
    <property type="evidence" value="ECO:0007669"/>
    <property type="project" value="TreeGrafter"/>
</dbReference>
<dbReference type="EMBL" id="QMBP01000010">
    <property type="protein sequence ID" value="RAZ88936.1"/>
    <property type="molecule type" value="Genomic_DNA"/>
</dbReference>